<feature type="domain" description="SIS" evidence="1">
    <location>
        <begin position="12"/>
        <end position="148"/>
    </location>
</feature>
<comment type="caution">
    <text evidence="2">The sequence shown here is derived from an EMBL/GenBank/DDBJ whole genome shotgun (WGS) entry which is preliminary data.</text>
</comment>
<dbReference type="Pfam" id="PF01380">
    <property type="entry name" value="SIS"/>
    <property type="match status" value="1"/>
</dbReference>
<dbReference type="CDD" id="cd05009">
    <property type="entry name" value="SIS_GlmS_GlmD_2"/>
    <property type="match status" value="1"/>
</dbReference>
<sequence>KVLSMDKALQTLAQDMLQGQKSLLIMGRGYQYATCLEGALKIKEVSYMHSEGILAGELKHGPLALVDEHLPVIFIMTRDSLYPKVASALAQVTARKGRPVIICNDDDDSIPNSADKVIRVPRTVDCLQGLINVIPLQLLSYHLAIMNG</sequence>
<dbReference type="PANTHER" id="PTHR10937">
    <property type="entry name" value="GLUCOSAMINE--FRUCTOSE-6-PHOSPHATE AMINOTRANSFERASE, ISOMERIZING"/>
    <property type="match status" value="1"/>
</dbReference>
<keyword evidence="3" id="KW-1185">Reference proteome</keyword>
<dbReference type="AlphaFoldDB" id="A0A851UWH3"/>
<evidence type="ECO:0000313" key="3">
    <source>
        <dbReference type="Proteomes" id="UP000623542"/>
    </source>
</evidence>
<proteinExistence type="predicted"/>
<evidence type="ECO:0000259" key="1">
    <source>
        <dbReference type="PROSITE" id="PS51464"/>
    </source>
</evidence>
<evidence type="ECO:0000313" key="2">
    <source>
        <dbReference type="EMBL" id="NXD32199.1"/>
    </source>
</evidence>
<dbReference type="Gene3D" id="3.40.50.10490">
    <property type="entry name" value="Glucose-6-phosphate isomerase like protein, domain 1"/>
    <property type="match status" value="1"/>
</dbReference>
<dbReference type="InterPro" id="IPR035490">
    <property type="entry name" value="GlmS/FrlB_SIS"/>
</dbReference>
<dbReference type="GO" id="GO:0006487">
    <property type="term" value="P:protein N-linked glycosylation"/>
    <property type="evidence" value="ECO:0007669"/>
    <property type="project" value="TreeGrafter"/>
</dbReference>
<reference evidence="2" key="1">
    <citation type="submission" date="2019-09" db="EMBL/GenBank/DDBJ databases">
        <title>Bird 10,000 Genomes (B10K) Project - Family phase.</title>
        <authorList>
            <person name="Zhang G."/>
        </authorList>
    </citation>
    <scope>NUCLEOTIDE SEQUENCE</scope>
    <source>
        <strain evidence="2">B10K-IZCAS-20218</strain>
        <tissue evidence="2">Blood</tissue>
    </source>
</reference>
<organism evidence="2 3">
    <name type="scientific">Elachura formosa</name>
    <name type="common">spotted wren-babbler</name>
    <dbReference type="NCBI Taxonomy" id="1463973"/>
    <lineage>
        <taxon>Eukaryota</taxon>
        <taxon>Metazoa</taxon>
        <taxon>Chordata</taxon>
        <taxon>Craniata</taxon>
        <taxon>Vertebrata</taxon>
        <taxon>Euteleostomi</taxon>
        <taxon>Archelosauria</taxon>
        <taxon>Archosauria</taxon>
        <taxon>Dinosauria</taxon>
        <taxon>Saurischia</taxon>
        <taxon>Theropoda</taxon>
        <taxon>Coelurosauria</taxon>
        <taxon>Aves</taxon>
        <taxon>Neognathae</taxon>
        <taxon>Neoaves</taxon>
        <taxon>Telluraves</taxon>
        <taxon>Australaves</taxon>
        <taxon>Passeriformes</taxon>
        <taxon>Elachuridae</taxon>
        <taxon>Elachura</taxon>
    </lineage>
</organism>
<dbReference type="InterPro" id="IPR046348">
    <property type="entry name" value="SIS_dom_sf"/>
</dbReference>
<dbReference type="GO" id="GO:0097367">
    <property type="term" value="F:carbohydrate derivative binding"/>
    <property type="evidence" value="ECO:0007669"/>
    <property type="project" value="InterPro"/>
</dbReference>
<dbReference type="InterPro" id="IPR001347">
    <property type="entry name" value="SIS_dom"/>
</dbReference>
<feature type="non-terminal residue" evidence="2">
    <location>
        <position position="148"/>
    </location>
</feature>
<dbReference type="Proteomes" id="UP000623542">
    <property type="component" value="Unassembled WGS sequence"/>
</dbReference>
<name>A0A851UWH3_9PASS</name>
<dbReference type="OrthoDB" id="15235at2759"/>
<accession>A0A851UWH3</accession>
<dbReference type="SUPFAM" id="SSF53697">
    <property type="entry name" value="SIS domain"/>
    <property type="match status" value="1"/>
</dbReference>
<protein>
    <submittedName>
        <fullName evidence="2">GFPT1 aminotransferase</fullName>
    </submittedName>
</protein>
<feature type="non-terminal residue" evidence="2">
    <location>
        <position position="1"/>
    </location>
</feature>
<dbReference type="GO" id="GO:0004360">
    <property type="term" value="F:glutamine-fructose-6-phosphate transaminase (isomerizing) activity"/>
    <property type="evidence" value="ECO:0007669"/>
    <property type="project" value="TreeGrafter"/>
</dbReference>
<dbReference type="PROSITE" id="PS51464">
    <property type="entry name" value="SIS"/>
    <property type="match status" value="1"/>
</dbReference>
<dbReference type="FunFam" id="3.40.50.10490:FF:000002">
    <property type="entry name" value="Glutamine--fructose-6-phosphate aminotransferase [isomerizing]"/>
    <property type="match status" value="1"/>
</dbReference>
<dbReference type="GO" id="GO:0006047">
    <property type="term" value="P:UDP-N-acetylglucosamine metabolic process"/>
    <property type="evidence" value="ECO:0007669"/>
    <property type="project" value="TreeGrafter"/>
</dbReference>
<dbReference type="EMBL" id="WBNG01003953">
    <property type="protein sequence ID" value="NXD32199.1"/>
    <property type="molecule type" value="Genomic_DNA"/>
</dbReference>
<dbReference type="GO" id="GO:0046349">
    <property type="term" value="P:amino sugar biosynthetic process"/>
    <property type="evidence" value="ECO:0007669"/>
    <property type="project" value="UniProtKB-ARBA"/>
</dbReference>
<dbReference type="GO" id="GO:0006002">
    <property type="term" value="P:fructose 6-phosphate metabolic process"/>
    <property type="evidence" value="ECO:0007669"/>
    <property type="project" value="TreeGrafter"/>
</dbReference>
<keyword evidence="2" id="KW-0032">Aminotransferase</keyword>
<gene>
    <name evidence="2" type="primary">Gfpt1_1</name>
    <name evidence="2" type="ORF">ELAFOR_R15128</name>
</gene>
<keyword evidence="2" id="KW-0808">Transferase</keyword>
<dbReference type="PANTHER" id="PTHR10937:SF0">
    <property type="entry name" value="GLUTAMINE--FRUCTOSE-6-PHOSPHATE TRANSAMINASE (ISOMERIZING)"/>
    <property type="match status" value="1"/>
</dbReference>